<dbReference type="EMBL" id="HG794546">
    <property type="protein sequence ID" value="CDK99290.1"/>
    <property type="molecule type" value="Genomic_DNA"/>
</dbReference>
<sequence>MKSLELWFLRTTAIVCLLLKRDAQAISHWYRMLALNPGDTPENAKIVASIAHSQAALGRPSEAIALLYRSLEMDSDQPANWFNLGYLLQQDGADEDAAMALLRATRLDPKLDRAWYGLALSLIKLGRVEDAVDALKRNTELQPLSPYGWYQLAHAHLRLGQRDEAETVIRRIAKFEPKVAQQLERETGIASGVNLPF</sequence>
<feature type="repeat" description="TPR" evidence="3">
    <location>
        <begin position="146"/>
        <end position="179"/>
    </location>
</feature>
<evidence type="ECO:0000256" key="3">
    <source>
        <dbReference type="PROSITE-ProRule" id="PRU00339"/>
    </source>
</evidence>
<evidence type="ECO:0000256" key="2">
    <source>
        <dbReference type="ARBA" id="ARBA00022803"/>
    </source>
</evidence>
<dbReference type="STRING" id="1430440.MGMSRv2__2075"/>
<dbReference type="InterPro" id="IPR044244">
    <property type="entry name" value="TTC27/Emw1"/>
</dbReference>
<dbReference type="eggNOG" id="COG0457">
    <property type="taxonomic scope" value="Bacteria"/>
</dbReference>
<name>V6F1B4_MAGGM</name>
<keyword evidence="2 3" id="KW-0802">TPR repeat</keyword>
<dbReference type="HOGENOM" id="CLU_112365_0_0_5"/>
<dbReference type="Gene3D" id="1.25.40.10">
    <property type="entry name" value="Tetratricopeptide repeat domain"/>
    <property type="match status" value="2"/>
</dbReference>
<organism evidence="4 5">
    <name type="scientific">Magnetospirillum gryphiswaldense (strain DSM 6361 / JCM 21280 / NBRC 15271 / MSR-1)</name>
    <dbReference type="NCBI Taxonomy" id="431944"/>
    <lineage>
        <taxon>Bacteria</taxon>
        <taxon>Pseudomonadati</taxon>
        <taxon>Pseudomonadota</taxon>
        <taxon>Alphaproteobacteria</taxon>
        <taxon>Rhodospirillales</taxon>
        <taxon>Rhodospirillaceae</taxon>
        <taxon>Magnetospirillum</taxon>
    </lineage>
</organism>
<dbReference type="PANTHER" id="PTHR16193">
    <property type="entry name" value="TETRATRICOPEPTIDE REPEAT PROTEIN 27"/>
    <property type="match status" value="1"/>
</dbReference>
<proteinExistence type="predicted"/>
<dbReference type="SUPFAM" id="SSF48452">
    <property type="entry name" value="TPR-like"/>
    <property type="match status" value="1"/>
</dbReference>
<evidence type="ECO:0000313" key="5">
    <source>
        <dbReference type="Proteomes" id="UP000018922"/>
    </source>
</evidence>
<reference evidence="4 5" key="1">
    <citation type="journal article" date="2014" name="Genome Announc.">
        <title>Complete genome sequence of Magnetospirillum gryphiswaldense MSR-1.</title>
        <authorList>
            <person name="Wang X."/>
            <person name="Wang Q."/>
            <person name="Zhang W."/>
            <person name="Wang Y."/>
            <person name="Li L."/>
            <person name="Wen T."/>
            <person name="Zhang T."/>
            <person name="Zhang Y."/>
            <person name="Xu J."/>
            <person name="Hu J."/>
            <person name="Li S."/>
            <person name="Liu L."/>
            <person name="Liu J."/>
            <person name="Jiang W."/>
            <person name="Tian J."/>
            <person name="Li Y."/>
            <person name="Schuler D."/>
            <person name="Wang L."/>
            <person name="Li J."/>
        </authorList>
    </citation>
    <scope>NUCLEOTIDE SEQUENCE [LARGE SCALE GENOMIC DNA]</scope>
    <source>
        <strain evidence="5">DSM 6361 / JCM 21280 / NBRC 15271 / MSR-1</strain>
    </source>
</reference>
<protein>
    <submittedName>
        <fullName evidence="4">Uncharacterized protein</fullName>
    </submittedName>
</protein>
<accession>V6F1B4</accession>
<dbReference type="InterPro" id="IPR019734">
    <property type="entry name" value="TPR_rpt"/>
</dbReference>
<dbReference type="PROSITE" id="PS50005">
    <property type="entry name" value="TPR"/>
    <property type="match status" value="2"/>
</dbReference>
<dbReference type="SMART" id="SM00028">
    <property type="entry name" value="TPR"/>
    <property type="match status" value="5"/>
</dbReference>
<keyword evidence="5" id="KW-1185">Reference proteome</keyword>
<dbReference type="Proteomes" id="UP000018922">
    <property type="component" value="Chromosome I"/>
</dbReference>
<evidence type="ECO:0000256" key="1">
    <source>
        <dbReference type="ARBA" id="ARBA00022737"/>
    </source>
</evidence>
<dbReference type="Pfam" id="PF12895">
    <property type="entry name" value="ANAPC3"/>
    <property type="match status" value="1"/>
</dbReference>
<dbReference type="InterPro" id="IPR011990">
    <property type="entry name" value="TPR-like_helical_dom_sf"/>
</dbReference>
<dbReference type="KEGG" id="mgy:MGMSRv2__2075"/>
<dbReference type="AlphaFoldDB" id="V6F1B4"/>
<keyword evidence="1" id="KW-0677">Repeat</keyword>
<dbReference type="Pfam" id="PF13181">
    <property type="entry name" value="TPR_8"/>
    <property type="match status" value="1"/>
</dbReference>
<dbReference type="PANTHER" id="PTHR16193:SF0">
    <property type="entry name" value="TETRATRICOPEPTIDE REPEAT PROTEIN 27"/>
    <property type="match status" value="1"/>
</dbReference>
<evidence type="ECO:0000313" key="4">
    <source>
        <dbReference type="EMBL" id="CDK99290.1"/>
    </source>
</evidence>
<gene>
    <name evidence="4" type="ordered locus">MGMSRv2__2075</name>
</gene>
<feature type="repeat" description="TPR" evidence="3">
    <location>
        <begin position="112"/>
        <end position="145"/>
    </location>
</feature>